<protein>
    <submittedName>
        <fullName evidence="1">Zinc finger BED domain-containing 1-like</fullName>
    </submittedName>
</protein>
<dbReference type="PANTHER" id="PTHR47501">
    <property type="entry name" value="TRANSPOSASE-RELATED"/>
    <property type="match status" value="1"/>
</dbReference>
<comment type="caution">
    <text evidence="1">The sequence shown here is derived from an EMBL/GenBank/DDBJ whole genome shotgun (WGS) entry which is preliminary data.</text>
</comment>
<keyword evidence="2" id="KW-1185">Reference proteome</keyword>
<reference evidence="1" key="1">
    <citation type="submission" date="2020-04" db="EMBL/GenBank/DDBJ databases">
        <authorList>
            <person name="Alioto T."/>
            <person name="Alioto T."/>
            <person name="Gomez Garrido J."/>
        </authorList>
    </citation>
    <scope>NUCLEOTIDE SEQUENCE</scope>
    <source>
        <strain evidence="1">A484AB</strain>
    </source>
</reference>
<accession>A0A6S7FCI1</accession>
<evidence type="ECO:0000313" key="2">
    <source>
        <dbReference type="Proteomes" id="UP001152795"/>
    </source>
</evidence>
<gene>
    <name evidence="1" type="ORF">PACLA_8A037407</name>
</gene>
<dbReference type="SUPFAM" id="SSF53098">
    <property type="entry name" value="Ribonuclease H-like"/>
    <property type="match status" value="1"/>
</dbReference>
<sequence length="528" mass="59367">MDRFNEICSSSHKRKVSNEIFETPQKREKQQKVDVMIAGPANANLVSPAKVNDLVVEFITEGLMPFSVVEMPSFKAPVTGLQPNRSVISRPTVIKRINEKATLVKENVKDAMAKAQHIATTTDCWTAHRRSFIGVTSHWIDEQTLERKSAALACPRLKGRHTYDVLAAKLEDIHVEYDIQTKIVMTTTDSGSNFVKAFSVFGANAEQPDESDDFVFEDVSEHLTRAEDSLEYHLPPHHRCAAHSLNLAAEVIEDECGLVLLKPNATRWNSVFLAVERLVRIIKEKGENAIHKLCTEFNLPKFKAEIQFLKDYAHVMKPVAQSLNILQGENNHSNAYMGYLAPTISLLKEKLLQRRSSTTGLEPLVDASLSGIDKRFGSILGDEKIIAAAILHPKFKDQWTEDKDLLQKGINVINTKLVQVATVGDSEGSVKSINEDDDNEFFKSKKKSCTSELELFLDSPADELAIYSRFPKLRQLFIELNTPLPASAACERLFSCAGLIFRPHRCSMKDDNFENSLLVKLNKKHFIY</sequence>
<dbReference type="PANTHER" id="PTHR47501:SF5">
    <property type="entry name" value="HAT C-TERMINAL DIMERISATION DOMAIN-CONTAINING PROTEIN"/>
    <property type="match status" value="1"/>
</dbReference>
<dbReference type="EMBL" id="CACRXK020000019">
    <property type="protein sequence ID" value="CAB3976905.1"/>
    <property type="molecule type" value="Genomic_DNA"/>
</dbReference>
<name>A0A6S7FCI1_PARCT</name>
<dbReference type="AlphaFoldDB" id="A0A6S7FCI1"/>
<dbReference type="OrthoDB" id="8772022at2759"/>
<organism evidence="1 2">
    <name type="scientific">Paramuricea clavata</name>
    <name type="common">Red gorgonian</name>
    <name type="synonym">Violescent sea-whip</name>
    <dbReference type="NCBI Taxonomy" id="317549"/>
    <lineage>
        <taxon>Eukaryota</taxon>
        <taxon>Metazoa</taxon>
        <taxon>Cnidaria</taxon>
        <taxon>Anthozoa</taxon>
        <taxon>Octocorallia</taxon>
        <taxon>Malacalcyonacea</taxon>
        <taxon>Plexauridae</taxon>
        <taxon>Paramuricea</taxon>
    </lineage>
</organism>
<dbReference type="Proteomes" id="UP001152795">
    <property type="component" value="Unassembled WGS sequence"/>
</dbReference>
<evidence type="ECO:0000313" key="1">
    <source>
        <dbReference type="EMBL" id="CAB3976905.1"/>
    </source>
</evidence>
<proteinExistence type="predicted"/>
<dbReference type="InterPro" id="IPR012337">
    <property type="entry name" value="RNaseH-like_sf"/>
</dbReference>